<evidence type="ECO:0000313" key="1">
    <source>
        <dbReference type="EMBL" id="QBQ98249.1"/>
    </source>
</evidence>
<protein>
    <submittedName>
        <fullName evidence="1">DUF3460 family protein</fullName>
    </submittedName>
</protein>
<dbReference type="OrthoDB" id="5296692at2"/>
<dbReference type="KEGG" id="ppai:E1956_14435"/>
<name>A0A4P7CVK3_9BURK</name>
<dbReference type="EMBL" id="CP038148">
    <property type="protein sequence ID" value="QBQ98249.1"/>
    <property type="molecule type" value="Genomic_DNA"/>
</dbReference>
<keyword evidence="2" id="KW-1185">Reference proteome</keyword>
<dbReference type="RefSeq" id="WP_028221183.1">
    <property type="nucleotide sequence ID" value="NZ_CP038148.1"/>
</dbReference>
<dbReference type="Pfam" id="PF11943">
    <property type="entry name" value="DUF3460"/>
    <property type="match status" value="1"/>
</dbReference>
<dbReference type="InterPro" id="IPR021853">
    <property type="entry name" value="DUF3460"/>
</dbReference>
<evidence type="ECO:0000313" key="2">
    <source>
        <dbReference type="Proteomes" id="UP000295727"/>
    </source>
</evidence>
<accession>A0A4P7CVK3</accession>
<dbReference type="AlphaFoldDB" id="A0A4P7CVK3"/>
<reference evidence="1 2" key="1">
    <citation type="submission" date="2019-03" db="EMBL/GenBank/DDBJ databases">
        <title>Paraburkholderia sp. 7MH5, isolated from subtropical forest soil.</title>
        <authorList>
            <person name="Gao Z.-H."/>
            <person name="Qiu L.-H."/>
        </authorList>
    </citation>
    <scope>NUCLEOTIDE SEQUENCE [LARGE SCALE GENOMIC DNA]</scope>
    <source>
        <strain evidence="1 2">7MH5</strain>
    </source>
</reference>
<dbReference type="Proteomes" id="UP000295727">
    <property type="component" value="Chromosome 1"/>
</dbReference>
<proteinExistence type="predicted"/>
<gene>
    <name evidence="1" type="ORF">E1956_14435</name>
</gene>
<organism evidence="1 2">
    <name type="scientific">Paraburkholderia pallida</name>
    <dbReference type="NCBI Taxonomy" id="2547399"/>
    <lineage>
        <taxon>Bacteria</taxon>
        <taxon>Pseudomonadati</taxon>
        <taxon>Pseudomonadota</taxon>
        <taxon>Betaproteobacteria</taxon>
        <taxon>Burkholderiales</taxon>
        <taxon>Burkholderiaceae</taxon>
        <taxon>Paraburkholderia</taxon>
    </lineage>
</organism>
<sequence length="61" mass="7599">MYQSEITQFLNQLKEQKPYLEEQQRKGRALLWDKQPVDLDERERQQASRVRQTSYVYYQNF</sequence>